<gene>
    <name evidence="2" type="ORF">GWK47_009479</name>
</gene>
<evidence type="ECO:0000313" key="2">
    <source>
        <dbReference type="EMBL" id="KAG0716526.1"/>
    </source>
</evidence>
<feature type="compositionally biased region" description="Basic and acidic residues" evidence="1">
    <location>
        <begin position="100"/>
        <end position="110"/>
    </location>
</feature>
<comment type="caution">
    <text evidence="2">The sequence shown here is derived from an EMBL/GenBank/DDBJ whole genome shotgun (WGS) entry which is preliminary data.</text>
</comment>
<sequence>MSSGAALISDSQKPAILNLLDLMKFRRRELLMFLVPESWGPTHNSAISRSASSSIEVAQDNECVPWRTLNVEEAPSGSESTLDTKPGEAEVCEGAQESEEAARSEEASAT</sequence>
<protein>
    <submittedName>
        <fullName evidence="2">Uncharacterized protein</fullName>
    </submittedName>
</protein>
<accession>A0A8J4Y3F3</accession>
<dbReference type="Proteomes" id="UP000770661">
    <property type="component" value="Unassembled WGS sequence"/>
</dbReference>
<dbReference type="AlphaFoldDB" id="A0A8J4Y3F3"/>
<reference evidence="2" key="1">
    <citation type="submission" date="2020-07" db="EMBL/GenBank/DDBJ databases">
        <title>The High-quality genome of the commercially important snow crab, Chionoecetes opilio.</title>
        <authorList>
            <person name="Jeong J.-H."/>
            <person name="Ryu S."/>
        </authorList>
    </citation>
    <scope>NUCLEOTIDE SEQUENCE</scope>
    <source>
        <strain evidence="2">MADBK_172401_WGS</strain>
        <tissue evidence="2">Digestive gland</tissue>
    </source>
</reference>
<dbReference type="EMBL" id="JACEEZ010018782">
    <property type="protein sequence ID" value="KAG0716526.1"/>
    <property type="molecule type" value="Genomic_DNA"/>
</dbReference>
<proteinExistence type="predicted"/>
<evidence type="ECO:0000256" key="1">
    <source>
        <dbReference type="SAM" id="MobiDB-lite"/>
    </source>
</evidence>
<evidence type="ECO:0000313" key="3">
    <source>
        <dbReference type="Proteomes" id="UP000770661"/>
    </source>
</evidence>
<feature type="region of interest" description="Disordered" evidence="1">
    <location>
        <begin position="68"/>
        <end position="110"/>
    </location>
</feature>
<organism evidence="2 3">
    <name type="scientific">Chionoecetes opilio</name>
    <name type="common">Atlantic snow crab</name>
    <name type="synonym">Cancer opilio</name>
    <dbReference type="NCBI Taxonomy" id="41210"/>
    <lineage>
        <taxon>Eukaryota</taxon>
        <taxon>Metazoa</taxon>
        <taxon>Ecdysozoa</taxon>
        <taxon>Arthropoda</taxon>
        <taxon>Crustacea</taxon>
        <taxon>Multicrustacea</taxon>
        <taxon>Malacostraca</taxon>
        <taxon>Eumalacostraca</taxon>
        <taxon>Eucarida</taxon>
        <taxon>Decapoda</taxon>
        <taxon>Pleocyemata</taxon>
        <taxon>Brachyura</taxon>
        <taxon>Eubrachyura</taxon>
        <taxon>Majoidea</taxon>
        <taxon>Majidae</taxon>
        <taxon>Chionoecetes</taxon>
    </lineage>
</organism>
<keyword evidence="3" id="KW-1185">Reference proteome</keyword>
<name>A0A8J4Y3F3_CHIOP</name>